<dbReference type="InterPro" id="IPR037208">
    <property type="entry name" value="Spo0E-like_sf"/>
</dbReference>
<dbReference type="GO" id="GO:0046983">
    <property type="term" value="F:protein dimerization activity"/>
    <property type="evidence" value="ECO:0007669"/>
    <property type="project" value="InterPro"/>
</dbReference>
<dbReference type="SUPFAM" id="SSF140500">
    <property type="entry name" value="BAS1536-like"/>
    <property type="match status" value="1"/>
</dbReference>
<accession>A0A4V1ANL5</accession>
<dbReference type="Proteomes" id="UP000294292">
    <property type="component" value="Plasmid unnamed"/>
</dbReference>
<dbReference type="InterPro" id="IPR018540">
    <property type="entry name" value="Spo0E-like"/>
</dbReference>
<evidence type="ECO:0000313" key="2">
    <source>
        <dbReference type="Proteomes" id="UP000294292"/>
    </source>
</evidence>
<dbReference type="KEGG" id="panc:E2636_18750"/>
<dbReference type="GO" id="GO:0043937">
    <property type="term" value="P:regulation of sporulation"/>
    <property type="evidence" value="ECO:0007669"/>
    <property type="project" value="InterPro"/>
</dbReference>
<evidence type="ECO:0000313" key="1">
    <source>
        <dbReference type="EMBL" id="QBP43195.1"/>
    </source>
</evidence>
<reference evidence="1 2" key="1">
    <citation type="submission" date="2019-03" db="EMBL/GenBank/DDBJ databases">
        <title>Complete genome sequence of Paenisporosarcina antarctica CGMCC 1.6503T.</title>
        <authorList>
            <person name="Rong J.-C."/>
            <person name="Chi N.-Y."/>
            <person name="Zhang Q.-F."/>
        </authorList>
    </citation>
    <scope>NUCLEOTIDE SEQUENCE [LARGE SCALE GENOMIC DNA]</scope>
    <source>
        <strain evidence="1 2">CGMCC 1.6503</strain>
        <plasmid evidence="1 2">unnamed</plasmid>
    </source>
</reference>
<organism evidence="1 2">
    <name type="scientific">Paenisporosarcina antarctica</name>
    <dbReference type="NCBI Taxonomy" id="417367"/>
    <lineage>
        <taxon>Bacteria</taxon>
        <taxon>Bacillati</taxon>
        <taxon>Bacillota</taxon>
        <taxon>Bacilli</taxon>
        <taxon>Bacillales</taxon>
        <taxon>Caryophanaceae</taxon>
        <taxon>Paenisporosarcina</taxon>
    </lineage>
</organism>
<proteinExistence type="predicted"/>
<name>A0A4V1ANL5_9BACL</name>
<keyword evidence="2" id="KW-1185">Reference proteome</keyword>
<dbReference type="AlphaFoldDB" id="A0A4V1ANL5"/>
<sequence>MIKNMHSKMFLLGQIILKKKVMYHRAMHFGLTHSSVVACSQELDVLLNQYQEIN</sequence>
<dbReference type="Pfam" id="PF09388">
    <property type="entry name" value="SpoOE-like"/>
    <property type="match status" value="1"/>
</dbReference>
<geneLocation type="plasmid" evidence="1 2">
    <name>unnamed</name>
</geneLocation>
<dbReference type="EMBL" id="CP038016">
    <property type="protein sequence ID" value="QBP43195.1"/>
    <property type="molecule type" value="Genomic_DNA"/>
</dbReference>
<gene>
    <name evidence="1" type="ORF">E2636_18750</name>
</gene>
<keyword evidence="1" id="KW-0614">Plasmid</keyword>
<dbReference type="InterPro" id="IPR036638">
    <property type="entry name" value="HLH_DNA-bd_sf"/>
</dbReference>
<dbReference type="Gene3D" id="4.10.280.10">
    <property type="entry name" value="Helix-loop-helix DNA-binding domain"/>
    <property type="match status" value="1"/>
</dbReference>
<protein>
    <submittedName>
        <fullName evidence="1">Aspartyl-phosphate phosphatase Spo0E family protein</fullName>
    </submittedName>
</protein>
<dbReference type="OrthoDB" id="2973153at2"/>